<dbReference type="PROSITE" id="PS51257">
    <property type="entry name" value="PROKAR_LIPOPROTEIN"/>
    <property type="match status" value="1"/>
</dbReference>
<gene>
    <name evidence="2" type="ORF">MTP09_12185</name>
</gene>
<accession>A0ABY4BNE9</accession>
<proteinExistence type="predicted"/>
<reference evidence="2 3" key="1">
    <citation type="submission" date="2022-03" db="EMBL/GenBank/DDBJ databases">
        <title>Chryseobacterium sp. isolated from particulate matters in swine house.</title>
        <authorList>
            <person name="Won M."/>
            <person name="Kim S.-J."/>
            <person name="Kwon S.-W."/>
        </authorList>
    </citation>
    <scope>NUCLEOTIDE SEQUENCE [LARGE SCALE GENOMIC DNA]</scope>
    <source>
        <strain evidence="2 3">SC2-2</strain>
    </source>
</reference>
<evidence type="ECO:0000313" key="3">
    <source>
        <dbReference type="Proteomes" id="UP000831460"/>
    </source>
</evidence>
<dbReference type="InterPro" id="IPR046647">
    <property type="entry name" value="DUF6759"/>
</dbReference>
<sequence length="275" mass="31835">MRNFHPHKTPMMNQKILCLLTILLSCHTFSQQKMKDYSKIMRSTNIYEIDAFLRDAHPDDPKRLILKPRLIKMLREYIRKAHPADQRVKDFQEKIALLRKKPSTRMSFEEFNEQIRQRQIAKFKQQIIEKEVERAYKTKVYGNVEQQETDVEVAAPMKSGMTDEEEAEFNMLMSASPMEKKNNTVKILNSLFDNDPNSKESIVLIENKSSCNMIMRIEGVGNTRYRLPIPAHGDNTIVVLKGDYLFSSLVCGAQYASQKTVQKAVMVSLGANQQK</sequence>
<name>A0ABY4BNE9_9FLAO</name>
<keyword evidence="3" id="KW-1185">Reference proteome</keyword>
<dbReference type="Proteomes" id="UP000831460">
    <property type="component" value="Chromosome"/>
</dbReference>
<evidence type="ECO:0000259" key="1">
    <source>
        <dbReference type="Pfam" id="PF20545"/>
    </source>
</evidence>
<feature type="domain" description="DUF6759" evidence="1">
    <location>
        <begin position="178"/>
        <end position="271"/>
    </location>
</feature>
<dbReference type="EMBL" id="CP094532">
    <property type="protein sequence ID" value="UOE40650.1"/>
    <property type="molecule type" value="Genomic_DNA"/>
</dbReference>
<protein>
    <recommendedName>
        <fullName evidence="1">DUF6759 domain-containing protein</fullName>
    </recommendedName>
</protein>
<organism evidence="2 3">
    <name type="scientific">Chryseobacterium suipulveris</name>
    <dbReference type="NCBI Taxonomy" id="2929800"/>
    <lineage>
        <taxon>Bacteria</taxon>
        <taxon>Pseudomonadati</taxon>
        <taxon>Bacteroidota</taxon>
        <taxon>Flavobacteriia</taxon>
        <taxon>Flavobacteriales</taxon>
        <taxon>Weeksellaceae</taxon>
        <taxon>Chryseobacterium group</taxon>
        <taxon>Chryseobacterium</taxon>
    </lineage>
</organism>
<evidence type="ECO:0000313" key="2">
    <source>
        <dbReference type="EMBL" id="UOE40650.1"/>
    </source>
</evidence>
<dbReference type="RefSeq" id="WP_243548620.1">
    <property type="nucleotide sequence ID" value="NZ_CP094532.1"/>
</dbReference>
<dbReference type="Pfam" id="PF20545">
    <property type="entry name" value="DUF6759"/>
    <property type="match status" value="1"/>
</dbReference>